<dbReference type="Pfam" id="PF04326">
    <property type="entry name" value="SLFN_AlbA_2"/>
    <property type="match status" value="1"/>
</dbReference>
<dbReference type="InterPro" id="IPR038461">
    <property type="entry name" value="Schlafen_AlbA_2_dom_sf"/>
</dbReference>
<dbReference type="InterPro" id="IPR038475">
    <property type="entry name" value="RecG_C_sf"/>
</dbReference>
<evidence type="ECO:0000259" key="2">
    <source>
        <dbReference type="Pfam" id="PF04326"/>
    </source>
</evidence>
<reference evidence="3 4" key="1">
    <citation type="submission" date="2019-11" db="EMBL/GenBank/DDBJ databases">
        <title>Complete genome sequence of Corynebacterium kalinowskii 1959, a novel Corynebacterium species isolated from soil of a small paddock in Vilsendorf, Germany.</title>
        <authorList>
            <person name="Schaffert L."/>
            <person name="Ruwe M."/>
            <person name="Milse J."/>
            <person name="Hanuschka K."/>
            <person name="Ortseifen V."/>
            <person name="Droste J."/>
            <person name="Brandt D."/>
            <person name="Schlueter L."/>
            <person name="Kutter Y."/>
            <person name="Vinke S."/>
            <person name="Viehoefer P."/>
            <person name="Jacob L."/>
            <person name="Luebke N.-C."/>
            <person name="Schulte-Berndt E."/>
            <person name="Hain C."/>
            <person name="Linder M."/>
            <person name="Schmidt P."/>
            <person name="Wollenschlaeger L."/>
            <person name="Luttermann T."/>
            <person name="Thieme E."/>
            <person name="Hassa J."/>
            <person name="Haak M."/>
            <person name="Wittchen M."/>
            <person name="Mentz A."/>
            <person name="Persicke M."/>
            <person name="Busche T."/>
            <person name="Ruckert C."/>
        </authorList>
    </citation>
    <scope>NUCLEOTIDE SEQUENCE [LARGE SCALE GENOMIC DNA]</scope>
    <source>
        <strain evidence="3 4">2039</strain>
    </source>
</reference>
<feature type="region of interest" description="Disordered" evidence="1">
    <location>
        <begin position="510"/>
        <end position="539"/>
    </location>
</feature>
<feature type="domain" description="Schlafen AlbA-2" evidence="2">
    <location>
        <begin position="36"/>
        <end position="139"/>
    </location>
</feature>
<dbReference type="PANTHER" id="PTHR30595:SF6">
    <property type="entry name" value="SCHLAFEN ALBA-2 DOMAIN-CONTAINING PROTEIN"/>
    <property type="match status" value="1"/>
</dbReference>
<name>A0A6B8WBG7_9CORY</name>
<dbReference type="InterPro" id="IPR007421">
    <property type="entry name" value="Schlafen_AlbA_2_dom"/>
</dbReference>
<organism evidence="3 4">
    <name type="scientific">Corynebacterium occultum</name>
    <dbReference type="NCBI Taxonomy" id="2675219"/>
    <lineage>
        <taxon>Bacteria</taxon>
        <taxon>Bacillati</taxon>
        <taxon>Actinomycetota</taxon>
        <taxon>Actinomycetes</taxon>
        <taxon>Mycobacteriales</taxon>
        <taxon>Corynebacteriaceae</taxon>
        <taxon>Corynebacterium</taxon>
    </lineage>
</organism>
<dbReference type="KEGG" id="cok:COCCU_13775"/>
<dbReference type="Proteomes" id="UP000424462">
    <property type="component" value="Chromosome"/>
</dbReference>
<dbReference type="Gene3D" id="3.30.565.60">
    <property type="match status" value="1"/>
</dbReference>
<evidence type="ECO:0000313" key="4">
    <source>
        <dbReference type="Proteomes" id="UP000424462"/>
    </source>
</evidence>
<dbReference type="InterPro" id="IPR036390">
    <property type="entry name" value="WH_DNA-bd_sf"/>
</dbReference>
<dbReference type="InterPro" id="IPR036388">
    <property type="entry name" value="WH-like_DNA-bd_sf"/>
</dbReference>
<evidence type="ECO:0000313" key="3">
    <source>
        <dbReference type="EMBL" id="QGU08645.1"/>
    </source>
</evidence>
<dbReference type="RefSeq" id="WP_156232312.1">
    <property type="nucleotide sequence ID" value="NZ_CP046455.1"/>
</dbReference>
<dbReference type="Pfam" id="PF13749">
    <property type="entry name" value="HATPase_c_4"/>
    <property type="match status" value="1"/>
</dbReference>
<proteinExistence type="predicted"/>
<accession>A0A6B8WBG7</accession>
<evidence type="ECO:0000256" key="1">
    <source>
        <dbReference type="SAM" id="MobiDB-lite"/>
    </source>
</evidence>
<dbReference type="Gene3D" id="1.10.10.10">
    <property type="entry name" value="Winged helix-like DNA-binding domain superfamily/Winged helix DNA-binding domain"/>
    <property type="match status" value="1"/>
</dbReference>
<dbReference type="AlphaFoldDB" id="A0A6B8WBG7"/>
<protein>
    <submittedName>
        <fullName evidence="3">Divergent AAA domain protein</fullName>
    </submittedName>
</protein>
<sequence>MSIIDVPEIIALIRETGTDNPHIALHPAATGLPENLDETISAFANMPEGGILILGVRADDATCEAVGVWDIRAAQEGLNFTAQKKISPTVQLGDIELAEVEGKVVVSCLIPPQPSDLRPFRTTRNGAVHIRGGEGNYELSENEVQALQHQQGIPTHEREPVRGAELERDLVAELVDRYLAAELENSPRIRSLGREQQLIRTNVLDGETGNPTLAALYAFGVHPQQFLPTLTVKTHALPEENPRQGTPLINPREFNGPVPDLLDQTLAWVATQKPPELPAEAVREAISNALVHRDLSTPSRSLFIQVTWTPGGLSVSSPGGLWGLTVSQLGNAAARTRNPILYRMCATITSEAGHPVIGSPSLGVTQMRRSLAEAGLPGPRFLDGVTRFQTLLPTMPRLSAADLDWLRGLPGSETLSAAQRHALVAMREGETISDRSYRREFRVDASTARRELQELLNQGLVLIDALPRDTLAGEPRATVYRLAVDGNPAPGVEKALDAPMMTAAAEKFPVDTPEEEAPAPAAEPSPAAQGGSRRLSQDEKDNLVLEVLRDARDPMSRVEISELTALSLGQLNPTLAELRDRELIEFTEPARSRRQRYRLVRR</sequence>
<dbReference type="EMBL" id="CP046455">
    <property type="protein sequence ID" value="QGU08645.1"/>
    <property type="molecule type" value="Genomic_DNA"/>
</dbReference>
<dbReference type="Gene3D" id="3.30.950.30">
    <property type="entry name" value="Schlafen, AAA domain"/>
    <property type="match status" value="1"/>
</dbReference>
<dbReference type="SUPFAM" id="SSF46785">
    <property type="entry name" value="Winged helix' DNA-binding domain"/>
    <property type="match status" value="1"/>
</dbReference>
<dbReference type="PANTHER" id="PTHR30595">
    <property type="entry name" value="GLPR-RELATED TRANSCRIPTIONAL REPRESSOR"/>
    <property type="match status" value="1"/>
</dbReference>
<gene>
    <name evidence="3" type="ORF">COCCU_13775</name>
</gene>
<feature type="compositionally biased region" description="Low complexity" evidence="1">
    <location>
        <begin position="518"/>
        <end position="528"/>
    </location>
</feature>
<keyword evidence="4" id="KW-1185">Reference proteome</keyword>